<organism evidence="3 4">
    <name type="scientific">Lasiodiplodia theobromae</name>
    <dbReference type="NCBI Taxonomy" id="45133"/>
    <lineage>
        <taxon>Eukaryota</taxon>
        <taxon>Fungi</taxon>
        <taxon>Dikarya</taxon>
        <taxon>Ascomycota</taxon>
        <taxon>Pezizomycotina</taxon>
        <taxon>Dothideomycetes</taxon>
        <taxon>Dothideomycetes incertae sedis</taxon>
        <taxon>Botryosphaeriales</taxon>
        <taxon>Botryosphaeriaceae</taxon>
        <taxon>Lasiodiplodia</taxon>
    </lineage>
</organism>
<protein>
    <submittedName>
        <fullName evidence="3">Uncharacterized protein</fullName>
    </submittedName>
</protein>
<keyword evidence="2" id="KW-0812">Transmembrane</keyword>
<gene>
    <name evidence="3" type="ORF">DBV05_g3927</name>
</gene>
<sequence>MSFSPWAILAIVLTAVAVCGLLLLHRWRIRVDRRQQPPAANNNEKTPADQQQPAQPPSDLGESGHGPGPGPNAVPEPTPSRPSGVSSTADNADKASRGGSTLVDERHPTS</sequence>
<feature type="transmembrane region" description="Helical" evidence="2">
    <location>
        <begin position="6"/>
        <end position="24"/>
    </location>
</feature>
<keyword evidence="4" id="KW-1185">Reference proteome</keyword>
<keyword evidence="2" id="KW-1133">Transmembrane helix</keyword>
<evidence type="ECO:0000256" key="2">
    <source>
        <dbReference type="SAM" id="Phobius"/>
    </source>
</evidence>
<dbReference type="AlphaFoldDB" id="A0A5N5DKK0"/>
<evidence type="ECO:0000256" key="1">
    <source>
        <dbReference type="SAM" id="MobiDB-lite"/>
    </source>
</evidence>
<comment type="caution">
    <text evidence="3">The sequence shown here is derived from an EMBL/GenBank/DDBJ whole genome shotgun (WGS) entry which is preliminary data.</text>
</comment>
<keyword evidence="2" id="KW-0472">Membrane</keyword>
<evidence type="ECO:0000313" key="3">
    <source>
        <dbReference type="EMBL" id="KAB2577422.1"/>
    </source>
</evidence>
<name>A0A5N5DKK0_9PEZI</name>
<accession>A0A5N5DKK0</accession>
<proteinExistence type="predicted"/>
<feature type="region of interest" description="Disordered" evidence="1">
    <location>
        <begin position="34"/>
        <end position="110"/>
    </location>
</feature>
<reference evidence="3 4" key="1">
    <citation type="journal article" date="2019" name="Sci. Rep.">
        <title>A multi-omics analysis of the grapevine pathogen Lasiodiplodia theobromae reveals that temperature affects the expression of virulence- and pathogenicity-related genes.</title>
        <authorList>
            <person name="Felix C."/>
            <person name="Meneses R."/>
            <person name="Goncalves M.F.M."/>
            <person name="Tilleman L."/>
            <person name="Duarte A.S."/>
            <person name="Jorrin-Novo J.V."/>
            <person name="Van de Peer Y."/>
            <person name="Deforce D."/>
            <person name="Van Nieuwerburgh F."/>
            <person name="Esteves A.C."/>
            <person name="Alves A."/>
        </authorList>
    </citation>
    <scope>NUCLEOTIDE SEQUENCE [LARGE SCALE GENOMIC DNA]</scope>
    <source>
        <strain evidence="3 4">LA-SOL3</strain>
    </source>
</reference>
<dbReference type="Proteomes" id="UP000325902">
    <property type="component" value="Unassembled WGS sequence"/>
</dbReference>
<feature type="compositionally biased region" description="Pro residues" evidence="1">
    <location>
        <begin position="68"/>
        <end position="80"/>
    </location>
</feature>
<evidence type="ECO:0000313" key="4">
    <source>
        <dbReference type="Proteomes" id="UP000325902"/>
    </source>
</evidence>
<dbReference type="EMBL" id="VCHE01000017">
    <property type="protein sequence ID" value="KAB2577422.1"/>
    <property type="molecule type" value="Genomic_DNA"/>
</dbReference>
<feature type="compositionally biased region" description="Polar residues" evidence="1">
    <location>
        <begin position="81"/>
        <end position="90"/>
    </location>
</feature>